<proteinExistence type="predicted"/>
<dbReference type="Gene3D" id="3.40.720.10">
    <property type="entry name" value="Alkaline Phosphatase, subunit A"/>
    <property type="match status" value="1"/>
</dbReference>
<comment type="caution">
    <text evidence="1">The sequence shown here is derived from an EMBL/GenBank/DDBJ whole genome shotgun (WGS) entry which is preliminary data.</text>
</comment>
<sequence length="457" mass="48644">MVACLVAWLCSDAVPSAAADETERHVVVVSLDGLAAYLVDDPMVPLPTIRRLAREGSIADGGMTVSNPSVTWPNHTTLLTGVRPEKHGVLANGVLVRGAIGMPTTIDSRRDQRDLVRMPTIVDVAHAAGLSTAEINWPCTRGSDSFDDQFPDVPDSLAHTTPRLRKELVELGLLSDESDASFRRMSAVGRDHIWTEAACHVIRQRKPNLMLVHLLNVDSVHHTLGPQTAAGYTANAYADMCLARIIAAIDDAGIRERTTLIVVSDHGFTSTPKAIRPNVLLRQAGLLTVDGGKISEAQVHVVPEGGIGLVYCTHPGEAARAAEDFKQRLIGQEGVADVVLPAAYAKLGLQHPREYRQSPDAVLVAADGYAVSGSVDGETLVASNTEARTPLGSHGFLSSLPKMKALCVLSGSGIERGTTLSAVENIDIAPTIASLLELDYPASDGKPLTAAMIQRRD</sequence>
<dbReference type="SUPFAM" id="SSF53649">
    <property type="entry name" value="Alkaline phosphatase-like"/>
    <property type="match status" value="1"/>
</dbReference>
<keyword evidence="2" id="KW-1185">Reference proteome</keyword>
<dbReference type="PANTHER" id="PTHR10151">
    <property type="entry name" value="ECTONUCLEOTIDE PYROPHOSPHATASE/PHOSPHODIESTERASE"/>
    <property type="match status" value="1"/>
</dbReference>
<accession>A0A5C6CM08</accession>
<dbReference type="Pfam" id="PF01663">
    <property type="entry name" value="Phosphodiest"/>
    <property type="match status" value="1"/>
</dbReference>
<dbReference type="InterPro" id="IPR002591">
    <property type="entry name" value="Phosphodiest/P_Trfase"/>
</dbReference>
<name>A0A5C6CM08_9BACT</name>
<evidence type="ECO:0000313" key="1">
    <source>
        <dbReference type="EMBL" id="TWU24371.1"/>
    </source>
</evidence>
<protein>
    <submittedName>
        <fullName evidence="1">Type I phosphodiesterase / nucleotide pyrophosphatase</fullName>
    </submittedName>
</protein>
<dbReference type="AlphaFoldDB" id="A0A5C6CM08"/>
<dbReference type="GO" id="GO:0016787">
    <property type="term" value="F:hydrolase activity"/>
    <property type="evidence" value="ECO:0007669"/>
    <property type="project" value="UniProtKB-ARBA"/>
</dbReference>
<evidence type="ECO:0000313" key="2">
    <source>
        <dbReference type="Proteomes" id="UP000316304"/>
    </source>
</evidence>
<organism evidence="1 2">
    <name type="scientific">Novipirellula galeiformis</name>
    <dbReference type="NCBI Taxonomy" id="2528004"/>
    <lineage>
        <taxon>Bacteria</taxon>
        <taxon>Pseudomonadati</taxon>
        <taxon>Planctomycetota</taxon>
        <taxon>Planctomycetia</taxon>
        <taxon>Pirellulales</taxon>
        <taxon>Pirellulaceae</taxon>
        <taxon>Novipirellula</taxon>
    </lineage>
</organism>
<dbReference type="PANTHER" id="PTHR10151:SF120">
    <property type="entry name" value="BIS(5'-ADENOSYL)-TRIPHOSPHATASE"/>
    <property type="match status" value="1"/>
</dbReference>
<dbReference type="Proteomes" id="UP000316304">
    <property type="component" value="Unassembled WGS sequence"/>
</dbReference>
<reference evidence="1 2" key="1">
    <citation type="submission" date="2019-02" db="EMBL/GenBank/DDBJ databases">
        <title>Deep-cultivation of Planctomycetes and their phenomic and genomic characterization uncovers novel biology.</title>
        <authorList>
            <person name="Wiegand S."/>
            <person name="Jogler M."/>
            <person name="Boedeker C."/>
            <person name="Pinto D."/>
            <person name="Vollmers J."/>
            <person name="Rivas-Marin E."/>
            <person name="Kohn T."/>
            <person name="Peeters S.H."/>
            <person name="Heuer A."/>
            <person name="Rast P."/>
            <person name="Oberbeckmann S."/>
            <person name="Bunk B."/>
            <person name="Jeske O."/>
            <person name="Meyerdierks A."/>
            <person name="Storesund J.E."/>
            <person name="Kallscheuer N."/>
            <person name="Luecker S."/>
            <person name="Lage O.M."/>
            <person name="Pohl T."/>
            <person name="Merkel B.J."/>
            <person name="Hornburger P."/>
            <person name="Mueller R.-W."/>
            <person name="Bruemmer F."/>
            <person name="Labrenz M."/>
            <person name="Spormann A.M."/>
            <person name="Op Den Camp H."/>
            <person name="Overmann J."/>
            <person name="Amann R."/>
            <person name="Jetten M.S.M."/>
            <person name="Mascher T."/>
            <person name="Medema M.H."/>
            <person name="Devos D.P."/>
            <person name="Kaster A.-K."/>
            <person name="Ovreas L."/>
            <person name="Rohde M."/>
            <person name="Galperin M.Y."/>
            <person name="Jogler C."/>
        </authorList>
    </citation>
    <scope>NUCLEOTIDE SEQUENCE [LARGE SCALE GENOMIC DNA]</scope>
    <source>
        <strain evidence="1 2">Pla52o</strain>
    </source>
</reference>
<dbReference type="EMBL" id="SJPT01000003">
    <property type="protein sequence ID" value="TWU24371.1"/>
    <property type="molecule type" value="Genomic_DNA"/>
</dbReference>
<dbReference type="CDD" id="cd16018">
    <property type="entry name" value="Enpp"/>
    <property type="match status" value="1"/>
</dbReference>
<gene>
    <name evidence="1" type="ORF">Pla52o_22980</name>
</gene>
<dbReference type="InterPro" id="IPR017850">
    <property type="entry name" value="Alkaline_phosphatase_core_sf"/>
</dbReference>